<accession>A0ABX1WQ69</accession>
<comment type="caution">
    <text evidence="1">The sequence shown here is derived from an EMBL/GenBank/DDBJ whole genome shotgun (WGS) entry which is preliminary data.</text>
</comment>
<dbReference type="EMBL" id="JABFOQ010000063">
    <property type="protein sequence ID" value="NOJ76735.1"/>
    <property type="molecule type" value="Genomic_DNA"/>
</dbReference>
<dbReference type="RefSeq" id="WP_171624022.1">
    <property type="nucleotide sequence ID" value="NZ_JABFOQ010000063.1"/>
</dbReference>
<name>A0ABX1WQ69_9FLAO</name>
<keyword evidence="2" id="KW-1185">Reference proteome</keyword>
<organism evidence="1 2">
    <name type="scientific">Empedobacter stercoris</name>
    <dbReference type="NCBI Taxonomy" id="1628248"/>
    <lineage>
        <taxon>Bacteria</taxon>
        <taxon>Pseudomonadati</taxon>
        <taxon>Bacteroidota</taxon>
        <taxon>Flavobacteriia</taxon>
        <taxon>Flavobacteriales</taxon>
        <taxon>Weeksellaceae</taxon>
        <taxon>Empedobacter</taxon>
    </lineage>
</organism>
<proteinExistence type="predicted"/>
<evidence type="ECO:0000313" key="2">
    <source>
        <dbReference type="Proteomes" id="UP000580344"/>
    </source>
</evidence>
<dbReference type="Proteomes" id="UP000580344">
    <property type="component" value="Unassembled WGS sequence"/>
</dbReference>
<reference evidence="1 2" key="1">
    <citation type="submission" date="2020-05" db="EMBL/GenBank/DDBJ databases">
        <title>Tigecycline resistant gene in Empedobacter stercoris.</title>
        <authorList>
            <person name="Chen Y."/>
            <person name="Cheng Y."/>
            <person name="Zhou K."/>
        </authorList>
    </citation>
    <scope>NUCLEOTIDE SEQUENCE [LARGE SCALE GENOMIC DNA]</scope>
    <source>
        <strain evidence="1 2">ES202</strain>
    </source>
</reference>
<protein>
    <submittedName>
        <fullName evidence="1">Uncharacterized protein</fullName>
    </submittedName>
</protein>
<sequence length="132" mass="15314">SKNQIIEKLGNPKTEYIPNYECGDLSSNLKGVAYYNLDYGNVIFTGNQKENYLIRKIDFENDKSLILYYQKHKLTCETTLNELVEIFGKQIIELIGSEPNGAFIIQHSEYDNGIRFEIKNGKLITFEYWSPC</sequence>
<feature type="non-terminal residue" evidence="1">
    <location>
        <position position="1"/>
    </location>
</feature>
<gene>
    <name evidence="1" type="ORF">HMH06_13075</name>
</gene>
<evidence type="ECO:0000313" key="1">
    <source>
        <dbReference type="EMBL" id="NOJ76735.1"/>
    </source>
</evidence>